<dbReference type="GO" id="GO:0005524">
    <property type="term" value="F:ATP binding"/>
    <property type="evidence" value="ECO:0007669"/>
    <property type="project" value="UniProtKB-KW"/>
</dbReference>
<dbReference type="Pfam" id="PF17855">
    <property type="entry name" value="MCM_lid"/>
    <property type="match status" value="1"/>
</dbReference>
<dbReference type="Pfam" id="PF17207">
    <property type="entry name" value="MCM_OB"/>
    <property type="match status" value="1"/>
</dbReference>
<dbReference type="Gene3D" id="3.40.50.300">
    <property type="entry name" value="P-loop containing nucleotide triphosphate hydrolases"/>
    <property type="match status" value="1"/>
</dbReference>
<keyword evidence="8" id="KW-0863">Zinc-finger</keyword>
<dbReference type="PROSITE" id="PS50051">
    <property type="entry name" value="MCM_2"/>
    <property type="match status" value="1"/>
</dbReference>
<dbReference type="Pfam" id="PF00493">
    <property type="entry name" value="MCM"/>
    <property type="match status" value="1"/>
</dbReference>
<dbReference type="GO" id="GO:0043138">
    <property type="term" value="F:3'-5' DNA helicase activity"/>
    <property type="evidence" value="ECO:0007669"/>
    <property type="project" value="TreeGrafter"/>
</dbReference>
<reference evidence="18 19" key="1">
    <citation type="journal article" date="2004" name="Nature">
        <title>Genome sequence of the ultrasmall unicellular red alga Cyanidioschyzon merolae 10D.</title>
        <authorList>
            <person name="Matsuzaki M."/>
            <person name="Misumi O."/>
            <person name="Shin-i T."/>
            <person name="Maruyama S."/>
            <person name="Takahara M."/>
            <person name="Miyagishima S."/>
            <person name="Mori T."/>
            <person name="Nishida K."/>
            <person name="Yagisawa F."/>
            <person name="Nishida K."/>
            <person name="Yoshida Y."/>
            <person name="Nishimura Y."/>
            <person name="Nakao S."/>
            <person name="Kobayashi T."/>
            <person name="Momoyama Y."/>
            <person name="Higashiyama T."/>
            <person name="Minoda A."/>
            <person name="Sano M."/>
            <person name="Nomoto H."/>
            <person name="Oishi K."/>
            <person name="Hayashi H."/>
            <person name="Ohta F."/>
            <person name="Nishizaka S."/>
            <person name="Haga S."/>
            <person name="Miura S."/>
            <person name="Morishita T."/>
            <person name="Kabeya Y."/>
            <person name="Terasawa K."/>
            <person name="Suzuki Y."/>
            <person name="Ishii Y."/>
            <person name="Asakawa S."/>
            <person name="Takano H."/>
            <person name="Ohta N."/>
            <person name="Kuroiwa H."/>
            <person name="Tanaka K."/>
            <person name="Shimizu N."/>
            <person name="Sugano S."/>
            <person name="Sato N."/>
            <person name="Nozaki H."/>
            <person name="Ogasawara N."/>
            <person name="Kohara Y."/>
            <person name="Kuroiwa T."/>
        </authorList>
    </citation>
    <scope>NUCLEOTIDE SEQUENCE [LARGE SCALE GENOMIC DNA]</scope>
    <source>
        <strain evidence="18 19">10D</strain>
    </source>
</reference>
<evidence type="ECO:0000256" key="12">
    <source>
        <dbReference type="ARBA" id="ARBA00022840"/>
    </source>
</evidence>
<dbReference type="Pfam" id="PF14551">
    <property type="entry name" value="MCM_N"/>
    <property type="match status" value="1"/>
</dbReference>
<dbReference type="InterPro" id="IPR008045">
    <property type="entry name" value="MCM2"/>
</dbReference>
<comment type="similarity">
    <text evidence="2">Belongs to the MCM family.</text>
</comment>
<proteinExistence type="inferred from homology"/>
<evidence type="ECO:0000256" key="5">
    <source>
        <dbReference type="ARBA" id="ARBA00022705"/>
    </source>
</evidence>
<keyword evidence="13" id="KW-0238">DNA-binding</keyword>
<organism evidence="18 19">
    <name type="scientific">Cyanidioschyzon merolae (strain NIES-3377 / 10D)</name>
    <name type="common">Unicellular red alga</name>
    <dbReference type="NCBI Taxonomy" id="280699"/>
    <lineage>
        <taxon>Eukaryota</taxon>
        <taxon>Rhodophyta</taxon>
        <taxon>Bangiophyceae</taxon>
        <taxon>Cyanidiales</taxon>
        <taxon>Cyanidiaceae</taxon>
        <taxon>Cyanidioschyzon</taxon>
    </lineage>
</organism>
<dbReference type="InterPro" id="IPR018525">
    <property type="entry name" value="MCM_CS"/>
</dbReference>
<name>M1VAH3_CYAM1</name>
<keyword evidence="7" id="KW-0547">Nucleotide-binding</keyword>
<dbReference type="GO" id="GO:1902975">
    <property type="term" value="P:mitotic DNA replication initiation"/>
    <property type="evidence" value="ECO:0007669"/>
    <property type="project" value="TreeGrafter"/>
</dbReference>
<keyword evidence="19" id="KW-1185">Reference proteome</keyword>
<feature type="region of interest" description="Disordered" evidence="16">
    <location>
        <begin position="186"/>
        <end position="237"/>
    </location>
</feature>
<feature type="compositionally biased region" description="Low complexity" evidence="16">
    <location>
        <begin position="29"/>
        <end position="39"/>
    </location>
</feature>
<dbReference type="eggNOG" id="KOG0477">
    <property type="taxonomic scope" value="Eukaryota"/>
</dbReference>
<dbReference type="AlphaFoldDB" id="M1VAH3"/>
<dbReference type="InterPro" id="IPR041562">
    <property type="entry name" value="MCM_lid"/>
</dbReference>
<evidence type="ECO:0000256" key="14">
    <source>
        <dbReference type="ARBA" id="ARBA00023242"/>
    </source>
</evidence>
<dbReference type="GO" id="GO:0003697">
    <property type="term" value="F:single-stranded DNA binding"/>
    <property type="evidence" value="ECO:0007669"/>
    <property type="project" value="TreeGrafter"/>
</dbReference>
<dbReference type="InterPro" id="IPR031327">
    <property type="entry name" value="MCM"/>
</dbReference>
<evidence type="ECO:0000256" key="8">
    <source>
        <dbReference type="ARBA" id="ARBA00022771"/>
    </source>
</evidence>
<gene>
    <name evidence="18" type="ORF">CYME_CMD025C</name>
</gene>
<dbReference type="Pfam" id="PF23669">
    <property type="entry name" value="WHD_MCM2"/>
    <property type="match status" value="1"/>
</dbReference>
<keyword evidence="15" id="KW-0131">Cell cycle</keyword>
<dbReference type="STRING" id="280699.M1VAH3"/>
<dbReference type="Pfam" id="PF12619">
    <property type="entry name" value="MCM2_N"/>
    <property type="match status" value="1"/>
</dbReference>
<dbReference type="InterPro" id="IPR001208">
    <property type="entry name" value="MCM_dom"/>
</dbReference>
<dbReference type="InterPro" id="IPR027417">
    <property type="entry name" value="P-loop_NTPase"/>
</dbReference>
<dbReference type="InterPro" id="IPR027925">
    <property type="entry name" value="MCM_N"/>
</dbReference>
<evidence type="ECO:0000256" key="7">
    <source>
        <dbReference type="ARBA" id="ARBA00022741"/>
    </source>
</evidence>
<accession>M1VAH3</accession>
<evidence type="ECO:0000256" key="9">
    <source>
        <dbReference type="ARBA" id="ARBA00022801"/>
    </source>
</evidence>
<dbReference type="HOGENOM" id="CLU_000995_0_1_1"/>
<reference evidence="18 19" key="2">
    <citation type="journal article" date="2007" name="BMC Biol.">
        <title>A 100%-complete sequence reveals unusually simple genomic features in the hot-spring red alga Cyanidioschyzon merolae.</title>
        <authorList>
            <person name="Nozaki H."/>
            <person name="Takano H."/>
            <person name="Misumi O."/>
            <person name="Terasawa K."/>
            <person name="Matsuzaki M."/>
            <person name="Maruyama S."/>
            <person name="Nishida K."/>
            <person name="Yagisawa F."/>
            <person name="Yoshida Y."/>
            <person name="Fujiwara T."/>
            <person name="Takio S."/>
            <person name="Tamura K."/>
            <person name="Chung S.J."/>
            <person name="Nakamura S."/>
            <person name="Kuroiwa H."/>
            <person name="Tanaka K."/>
            <person name="Sato N."/>
            <person name="Kuroiwa T."/>
        </authorList>
    </citation>
    <scope>NUCLEOTIDE SEQUENCE [LARGE SCALE GENOMIC DNA]</scope>
    <source>
        <strain evidence="18 19">10D</strain>
    </source>
</reference>
<evidence type="ECO:0000256" key="4">
    <source>
        <dbReference type="ARBA" id="ARBA00018925"/>
    </source>
</evidence>
<dbReference type="GO" id="GO:0016787">
    <property type="term" value="F:hydrolase activity"/>
    <property type="evidence" value="ECO:0007669"/>
    <property type="project" value="UniProtKB-KW"/>
</dbReference>
<dbReference type="Gramene" id="CMD025CT">
    <property type="protein sequence ID" value="CMD025CT"/>
    <property type="gene ID" value="CMD025C"/>
</dbReference>
<evidence type="ECO:0000256" key="10">
    <source>
        <dbReference type="ARBA" id="ARBA00022806"/>
    </source>
</evidence>
<feature type="compositionally biased region" description="Low complexity" evidence="16">
    <location>
        <begin position="215"/>
        <end position="237"/>
    </location>
</feature>
<feature type="region of interest" description="Disordered" evidence="16">
    <location>
        <begin position="823"/>
        <end position="863"/>
    </location>
</feature>
<dbReference type="GO" id="GO:0042555">
    <property type="term" value="C:MCM complex"/>
    <property type="evidence" value="ECO:0007669"/>
    <property type="project" value="InterPro"/>
</dbReference>
<comment type="subcellular location">
    <subcellularLocation>
        <location evidence="1">Nucleus</location>
    </subcellularLocation>
</comment>
<dbReference type="SUPFAM" id="SSF50249">
    <property type="entry name" value="Nucleic acid-binding proteins"/>
    <property type="match status" value="1"/>
</dbReference>
<evidence type="ECO:0000256" key="3">
    <source>
        <dbReference type="ARBA" id="ARBA00012551"/>
    </source>
</evidence>
<keyword evidence="11" id="KW-0862">Zinc</keyword>
<dbReference type="GeneID" id="16992579"/>
<feature type="domain" description="MCM C-terminal AAA(+) ATPase" evidence="17">
    <location>
        <begin position="565"/>
        <end position="771"/>
    </location>
</feature>
<dbReference type="RefSeq" id="XP_005535403.1">
    <property type="nucleotide sequence ID" value="XM_005535346.1"/>
</dbReference>
<dbReference type="Proteomes" id="UP000007014">
    <property type="component" value="Chromosome 4"/>
</dbReference>
<keyword evidence="14" id="KW-0539">Nucleus</keyword>
<dbReference type="PROSITE" id="PS00847">
    <property type="entry name" value="MCM_1"/>
    <property type="match status" value="1"/>
</dbReference>
<dbReference type="Gene3D" id="2.40.50.140">
    <property type="entry name" value="Nucleic acid-binding proteins"/>
    <property type="match status" value="1"/>
</dbReference>
<dbReference type="GO" id="GO:0000727">
    <property type="term" value="P:double-strand break repair via break-induced replication"/>
    <property type="evidence" value="ECO:0007669"/>
    <property type="project" value="TreeGrafter"/>
</dbReference>
<feature type="compositionally biased region" description="Acidic residues" evidence="16">
    <location>
        <begin position="81"/>
        <end position="114"/>
    </location>
</feature>
<feature type="region of interest" description="Disordered" evidence="16">
    <location>
        <begin position="1"/>
        <end position="151"/>
    </location>
</feature>
<dbReference type="GO" id="GO:0017116">
    <property type="term" value="F:single-stranded DNA helicase activity"/>
    <property type="evidence" value="ECO:0007669"/>
    <property type="project" value="TreeGrafter"/>
</dbReference>
<dbReference type="EC" id="3.6.4.12" evidence="3"/>
<evidence type="ECO:0000259" key="17">
    <source>
        <dbReference type="PROSITE" id="PS50051"/>
    </source>
</evidence>
<dbReference type="InterPro" id="IPR033762">
    <property type="entry name" value="MCM_OB"/>
</dbReference>
<dbReference type="Gene3D" id="2.20.28.10">
    <property type="match status" value="1"/>
</dbReference>
<keyword evidence="5" id="KW-0235">DNA replication</keyword>
<evidence type="ECO:0000256" key="11">
    <source>
        <dbReference type="ARBA" id="ARBA00022833"/>
    </source>
</evidence>
<dbReference type="PANTHER" id="PTHR11630:SF44">
    <property type="entry name" value="DNA REPLICATION LICENSING FACTOR MCM2"/>
    <property type="match status" value="1"/>
</dbReference>
<evidence type="ECO:0000256" key="2">
    <source>
        <dbReference type="ARBA" id="ARBA00008010"/>
    </source>
</evidence>
<dbReference type="OMA" id="TYERVTT"/>
<dbReference type="InterPro" id="IPR012340">
    <property type="entry name" value="NA-bd_OB-fold"/>
</dbReference>
<dbReference type="PRINTS" id="PR01658">
    <property type="entry name" value="MCMPROTEIN2"/>
</dbReference>
<evidence type="ECO:0000313" key="18">
    <source>
        <dbReference type="EMBL" id="BAM79117.1"/>
    </source>
</evidence>
<keyword evidence="6" id="KW-0479">Metal-binding</keyword>
<dbReference type="GO" id="GO:0005634">
    <property type="term" value="C:nucleus"/>
    <property type="evidence" value="ECO:0007669"/>
    <property type="project" value="UniProtKB-SubCell"/>
</dbReference>
<dbReference type="OrthoDB" id="844at2759"/>
<dbReference type="EMBL" id="AP006486">
    <property type="protein sequence ID" value="BAM79117.1"/>
    <property type="molecule type" value="Genomic_DNA"/>
</dbReference>
<protein>
    <recommendedName>
        <fullName evidence="4">DNA replication licensing factor MCM2</fullName>
        <ecNumber evidence="3">3.6.4.12</ecNumber>
    </recommendedName>
</protein>
<evidence type="ECO:0000256" key="15">
    <source>
        <dbReference type="ARBA" id="ARBA00023306"/>
    </source>
</evidence>
<keyword evidence="10" id="KW-0347">Helicase</keyword>
<evidence type="ECO:0000313" key="19">
    <source>
        <dbReference type="Proteomes" id="UP000007014"/>
    </source>
</evidence>
<sequence>MVSSPERQRGRRYESREAGGARATGRTDSQSGSSGYSSSRIENTPLEPNIIGDPETDRRLPGASVAGNASEWGQVLGALESAEEGESSDEGLLDDSAADAAEADSEVSGEDLLENMERDYLPDPERDRYEIDPEAEYDSEAMEQMDPVTRRLADAAVDRRLREARRERARRRASRTRSRLMHMLWSESAESSSEMHSLRASAADASESGAERTPHSGSSSSPRRRQSQPPLTSSPISTSIMLADGLSSTADPLDDGAEEGSFHLDDHGSDIRSWLCQERAQRALQRRFITFLRQAVDDTTGRAIYVDRIKHMCAENTQSLVLSYHDLMTADPLLAVWVSEAPAEVLRIFDDAAMHFLLSMFPQYRTIHREIHVRIADLPISDPLRDIRQVHLNCLIRTSGVVTKRSAVLPQLKLVTLTCRACSESLGPIATNSLNPEKSVRCCARCGSRGPFEIDAQQTVYGNYQRMLIQEPPGTVPPGRLPRYKEVICTGDLIDVARPGDLIEVTGIYRHSFDASLNLRHGFPVFATVIEANYIRRLDGALAELDALTDEDEKTIQALARDPYLAERVTATIAPSIYGHENVKRALALALFGGQAKEIGERHRTRGDINVLILGDPGMAKSQFLKYLEKVAPRAVYTTGKGASAVGLTAAVHRDPVSREWTLEGGALVLADQGVCLIDEFDKMNDQDRTSIHEAMEQQSISISKAGIVTTLQARCAVIAAANPTKGRYDPAVSFMENVDLTEPILSRFDVLCVVRDVVDPSADEQLADFVVQSHMQAHPYGVLMTSRNAGAERTHGNDSADETDVGASQPLVPVLPLSQPAEAAPVEARDPPSTTAVSPTRPLAGALDPVSTSGRMCSPGERRFEPIPQDLFRKYIVYARRRVHPRLANVDEEKISQLYIDLRRESLACGGMPIALRHLESVIRLAEAHARMHLRYQVIDEDVNAAIAVMLESFFSSQKYSVMRGLKRTFHKYLAFQRNDDELLLYLINGLVREYASAEAAARSGAETYQLALSQSASQGAAGQGQRASGSSGATSAALSRTVRVPLVDFENRARALGITNIERFYTSDLLRARRFELDRRHGYIIKHI</sequence>
<keyword evidence="9" id="KW-0378">Hydrolase</keyword>
<keyword evidence="12" id="KW-0067">ATP-binding</keyword>
<feature type="compositionally biased region" description="Basic and acidic residues" evidence="16">
    <location>
        <begin position="115"/>
        <end position="131"/>
    </location>
</feature>
<dbReference type="KEGG" id="cme:CYME_CMD025C"/>
<evidence type="ECO:0000256" key="1">
    <source>
        <dbReference type="ARBA" id="ARBA00004123"/>
    </source>
</evidence>
<dbReference type="PRINTS" id="PR01657">
    <property type="entry name" value="MCMFAMILY"/>
</dbReference>
<feature type="compositionally biased region" description="Basic and acidic residues" evidence="16">
    <location>
        <begin position="1"/>
        <end position="19"/>
    </location>
</feature>
<dbReference type="Gene3D" id="3.30.1640.10">
    <property type="entry name" value="mini-chromosome maintenance (MCM) complex, chain A, domain 1"/>
    <property type="match status" value="1"/>
</dbReference>
<dbReference type="SMART" id="SM00350">
    <property type="entry name" value="MCM"/>
    <property type="match status" value="1"/>
</dbReference>
<dbReference type="InterPro" id="IPR059098">
    <property type="entry name" value="WHD_MCM2"/>
</dbReference>
<evidence type="ECO:0000256" key="16">
    <source>
        <dbReference type="SAM" id="MobiDB-lite"/>
    </source>
</evidence>
<dbReference type="SUPFAM" id="SSF52540">
    <property type="entry name" value="P-loop containing nucleoside triphosphate hydrolases"/>
    <property type="match status" value="1"/>
</dbReference>
<feature type="compositionally biased region" description="Low complexity" evidence="16">
    <location>
        <begin position="186"/>
        <end position="208"/>
    </location>
</feature>
<dbReference type="GO" id="GO:0008270">
    <property type="term" value="F:zinc ion binding"/>
    <property type="evidence" value="ECO:0007669"/>
    <property type="project" value="UniProtKB-KW"/>
</dbReference>
<feature type="compositionally biased region" description="Acidic residues" evidence="16">
    <location>
        <begin position="132"/>
        <end position="143"/>
    </location>
</feature>
<evidence type="ECO:0000256" key="13">
    <source>
        <dbReference type="ARBA" id="ARBA00023125"/>
    </source>
</evidence>
<evidence type="ECO:0000256" key="6">
    <source>
        <dbReference type="ARBA" id="ARBA00022723"/>
    </source>
</evidence>
<dbReference type="PANTHER" id="PTHR11630">
    <property type="entry name" value="DNA REPLICATION LICENSING FACTOR MCM FAMILY MEMBER"/>
    <property type="match status" value="1"/>
</dbReference>